<dbReference type="Proteomes" id="UP000037510">
    <property type="component" value="Unassembled WGS sequence"/>
</dbReference>
<proteinExistence type="predicted"/>
<reference evidence="3 4" key="1">
    <citation type="journal article" date="2015" name="Genome Biol. Evol.">
        <title>The genome of winter moth (Operophtera brumata) provides a genomic perspective on sexual dimorphism and phenology.</title>
        <authorList>
            <person name="Derks M.F."/>
            <person name="Smit S."/>
            <person name="Salis L."/>
            <person name="Schijlen E."/>
            <person name="Bossers A."/>
            <person name="Mateman C."/>
            <person name="Pijl A.S."/>
            <person name="de Ridder D."/>
            <person name="Groenen M.A."/>
            <person name="Visser M.E."/>
            <person name="Megens H.J."/>
        </authorList>
    </citation>
    <scope>NUCLEOTIDE SEQUENCE [LARGE SCALE GENOMIC DNA]</scope>
    <source>
        <strain evidence="3">WM2013NL</strain>
        <tissue evidence="3">Head and thorax</tissue>
    </source>
</reference>
<evidence type="ECO:0000256" key="1">
    <source>
        <dbReference type="SAM" id="MobiDB-lite"/>
    </source>
</evidence>
<feature type="region of interest" description="Disordered" evidence="1">
    <location>
        <begin position="320"/>
        <end position="341"/>
    </location>
</feature>
<feature type="non-terminal residue" evidence="3">
    <location>
        <position position="1"/>
    </location>
</feature>
<feature type="signal peptide" evidence="2">
    <location>
        <begin position="1"/>
        <end position="15"/>
    </location>
</feature>
<feature type="region of interest" description="Disordered" evidence="1">
    <location>
        <begin position="604"/>
        <end position="661"/>
    </location>
</feature>
<feature type="region of interest" description="Disordered" evidence="1">
    <location>
        <begin position="91"/>
        <end position="116"/>
    </location>
</feature>
<feature type="compositionally biased region" description="Basic residues" evidence="1">
    <location>
        <begin position="920"/>
        <end position="937"/>
    </location>
</feature>
<sequence length="1043" mass="118050">IRILVVILLVHQTCCQDGYSDRDILRYQQMAANEGQLAAIAGYSNNIVQRDPTSQTVSSVNEQYHMTDDTANSDYHRADRTRTRKVYRIKNPFQHQLEDNRQDGNLDPRDSSTGASNQYASMQYSLPPEEFLRQIRGESLFYQQPTPAPNLGYTATPQPQYQYSTVSPSSYDNTIQLASQIPQLEAKSHTQYLTNTFQYNSPNTFSFDGVQSTPSPVTPFISTALPSGQFVSTPSNSYVSSASSIFLSSPPNLQYVSSPLSAIQTGSPEYSSNTRVTTTLGSNALNYDNNDQNKKLEIDHYDNSANGIRYPISVQRQYQNEYGSSTPVPTASPDSRDQWQNNMNNVNAAAKSLQDVTYTQYQNYPYNQQDNRADSNEEHSNSETHRIGNMPSANNIYLNYMQPEYQVQSNQVNSRSRTRDLEQQTGQPDYYTNGEYGWKLEDKKQPTNNDAYSSEHYRYQSIGLQSDNGEAVSQMNFHMDTGKQYNNYDQKNKYLDSSTQNNYYNQQPDLITASPYYYSRDNNIDNKQKPSFDHAKALKNIVPIDVSNVVSHSESQKGIVNDDNNRYRIQNYAMDQLDRQQYRPLTDSYFKDKNAVYGLNIKTKQDEYQGPESPKLFDPNSSNYGKQQQSQQEPTYTQSGFSGGPQRISYISQSPGNAQDNLQSSANIQQQGLQRPQNQMPTDINSILKLNDVPYQLTQNFSPDALKFHSVNFDRGSIPSPLPVRINQDVGMHQLDVTSNLLSKLMLKQPGLNLNRPDLDPQTGSLVSTINGFKVANPYNVDLKLVADMLKGKSSVDDHILSFRDQYSKPTPLKLDLSQLQLLLKNDNVGSLAPVSDGLNVLSNPFLEIYNSGRYPYQKYSRSQEEEEPLVPIADASSHHPIGAVMEQDDPTNEQEDSTAPESNALSEGSISVNHEDNRPKKRYHSHRSVSDRHRHPNSLLSGRYSYQKRYPKAGIDEPYPLLKPPPLHSMRGRGSHIKLEKHSRRRRLNKPKIFRVMKAEPLFEAETEGDSYESPVSVVLRPPAPVIESKSDVNVDDNDNSS</sequence>
<dbReference type="AlphaFoldDB" id="A0A0L7KNN8"/>
<feature type="compositionally biased region" description="Basic and acidic residues" evidence="1">
    <location>
        <begin position="371"/>
        <end position="386"/>
    </location>
</feature>
<keyword evidence="4" id="KW-1185">Reference proteome</keyword>
<feature type="region of interest" description="Disordered" evidence="1">
    <location>
        <begin position="875"/>
        <end position="946"/>
    </location>
</feature>
<evidence type="ECO:0000256" key="2">
    <source>
        <dbReference type="SAM" id="SignalP"/>
    </source>
</evidence>
<evidence type="ECO:0000313" key="4">
    <source>
        <dbReference type="Proteomes" id="UP000037510"/>
    </source>
</evidence>
<feature type="region of interest" description="Disordered" evidence="1">
    <location>
        <begin position="366"/>
        <end position="391"/>
    </location>
</feature>
<feature type="region of interest" description="Disordered" evidence="1">
    <location>
        <begin position="1024"/>
        <end position="1043"/>
    </location>
</feature>
<evidence type="ECO:0000313" key="3">
    <source>
        <dbReference type="EMBL" id="KOB64928.1"/>
    </source>
</evidence>
<feature type="compositionally biased region" description="Polar residues" evidence="1">
    <location>
        <begin position="649"/>
        <end position="661"/>
    </location>
</feature>
<feature type="compositionally biased region" description="Acidic residues" evidence="1">
    <location>
        <begin position="887"/>
        <end position="899"/>
    </location>
</feature>
<keyword evidence="2" id="KW-0732">Signal</keyword>
<feature type="chain" id="PRO_5012316980" evidence="2">
    <location>
        <begin position="16"/>
        <end position="1043"/>
    </location>
</feature>
<name>A0A0L7KNN8_OPEBR</name>
<organism evidence="3 4">
    <name type="scientific">Operophtera brumata</name>
    <name type="common">Winter moth</name>
    <name type="synonym">Phalaena brumata</name>
    <dbReference type="NCBI Taxonomy" id="104452"/>
    <lineage>
        <taxon>Eukaryota</taxon>
        <taxon>Metazoa</taxon>
        <taxon>Ecdysozoa</taxon>
        <taxon>Arthropoda</taxon>
        <taxon>Hexapoda</taxon>
        <taxon>Insecta</taxon>
        <taxon>Pterygota</taxon>
        <taxon>Neoptera</taxon>
        <taxon>Endopterygota</taxon>
        <taxon>Lepidoptera</taxon>
        <taxon>Glossata</taxon>
        <taxon>Ditrysia</taxon>
        <taxon>Geometroidea</taxon>
        <taxon>Geometridae</taxon>
        <taxon>Larentiinae</taxon>
        <taxon>Operophtera</taxon>
    </lineage>
</organism>
<accession>A0A0L7KNN8</accession>
<feature type="region of interest" description="Disordered" evidence="1">
    <location>
        <begin position="955"/>
        <end position="974"/>
    </location>
</feature>
<gene>
    <name evidence="3" type="ORF">OBRU01_23457</name>
</gene>
<feature type="compositionally biased region" description="Basic and acidic residues" evidence="1">
    <location>
        <begin position="96"/>
        <end position="110"/>
    </location>
</feature>
<feature type="region of interest" description="Disordered" evidence="1">
    <location>
        <begin position="407"/>
        <end position="434"/>
    </location>
</feature>
<comment type="caution">
    <text evidence="3">The sequence shown here is derived from an EMBL/GenBank/DDBJ whole genome shotgun (WGS) entry which is preliminary data.</text>
</comment>
<dbReference type="EMBL" id="JTDY01007803">
    <property type="protein sequence ID" value="KOB64928.1"/>
    <property type="molecule type" value="Genomic_DNA"/>
</dbReference>
<feature type="compositionally biased region" description="Polar residues" evidence="1">
    <location>
        <begin position="900"/>
        <end position="913"/>
    </location>
</feature>
<protein>
    <submittedName>
        <fullName evidence="3">Uncharacterized protein</fullName>
    </submittedName>
</protein>